<evidence type="ECO:0000256" key="10">
    <source>
        <dbReference type="ARBA" id="ARBA00022833"/>
    </source>
</evidence>
<evidence type="ECO:0000259" key="19">
    <source>
        <dbReference type="Pfam" id="PF04560"/>
    </source>
</evidence>
<dbReference type="InterPro" id="IPR037033">
    <property type="entry name" value="DNA-dir_RNAP_su2_hyb_sf"/>
</dbReference>
<dbReference type="EC" id="2.7.7.6" evidence="16"/>
<evidence type="ECO:0000259" key="21">
    <source>
        <dbReference type="Pfam" id="PF04563"/>
    </source>
</evidence>
<dbReference type="GO" id="GO:0005730">
    <property type="term" value="C:nucleolus"/>
    <property type="evidence" value="ECO:0007669"/>
    <property type="project" value="UniProtKB-SubCell"/>
</dbReference>
<feature type="domain" description="RNA polymerase Rpb2" evidence="20">
    <location>
        <begin position="188"/>
        <end position="362"/>
    </location>
</feature>
<dbReference type="FunFam" id="2.40.270.10:FF:000006">
    <property type="entry name" value="DNA-directed RNA polymerase subunit beta"/>
    <property type="match status" value="1"/>
</dbReference>
<dbReference type="Pfam" id="PF04563">
    <property type="entry name" value="RNA_pol_Rpb2_1"/>
    <property type="match status" value="1"/>
</dbReference>
<dbReference type="GO" id="GO:0006351">
    <property type="term" value="P:DNA-templated transcription"/>
    <property type="evidence" value="ECO:0007669"/>
    <property type="project" value="InterPro"/>
</dbReference>
<keyword evidence="10" id="KW-0862">Zinc</keyword>
<dbReference type="InterPro" id="IPR015712">
    <property type="entry name" value="DNA-dir_RNA_pol_su2"/>
</dbReference>
<evidence type="ECO:0000259" key="20">
    <source>
        <dbReference type="Pfam" id="PF04561"/>
    </source>
</evidence>
<dbReference type="InterPro" id="IPR037034">
    <property type="entry name" value="RNA_pol_Rpb2_2_sf"/>
</dbReference>
<evidence type="ECO:0000256" key="12">
    <source>
        <dbReference type="ARBA" id="ARBA00023242"/>
    </source>
</evidence>
<evidence type="ECO:0000256" key="17">
    <source>
        <dbReference type="SAM" id="MobiDB-lite"/>
    </source>
</evidence>
<name>A0AAW1QT37_9CHLO</name>
<evidence type="ECO:0000256" key="15">
    <source>
        <dbReference type="RuleBase" id="RU000434"/>
    </source>
</evidence>
<feature type="domain" description="RNA polymerase beta subunit protrusion" evidence="21">
    <location>
        <begin position="18"/>
        <end position="402"/>
    </location>
</feature>
<keyword evidence="6 16" id="KW-0808">Transferase</keyword>
<dbReference type="Gene3D" id="3.90.1110.10">
    <property type="entry name" value="RNA polymerase Rpb2, domain 2"/>
    <property type="match status" value="1"/>
</dbReference>
<evidence type="ECO:0000256" key="9">
    <source>
        <dbReference type="ARBA" id="ARBA00022771"/>
    </source>
</evidence>
<dbReference type="InterPro" id="IPR007641">
    <property type="entry name" value="RNA_pol_Rpb2_7"/>
</dbReference>
<dbReference type="Pfam" id="PF04565">
    <property type="entry name" value="RNA_pol_Rpb2_3"/>
    <property type="match status" value="1"/>
</dbReference>
<keyword evidence="12" id="KW-0539">Nucleus</keyword>
<dbReference type="CDD" id="cd00653">
    <property type="entry name" value="RNA_pol_B_RPB2"/>
    <property type="match status" value="1"/>
</dbReference>
<dbReference type="Gene3D" id="2.40.270.10">
    <property type="entry name" value="DNA-directed RNA polymerase, subunit 2, domain 6"/>
    <property type="match status" value="2"/>
</dbReference>
<dbReference type="FunFam" id="3.90.1100.10:FF:000016">
    <property type="entry name" value="DNA-directed RNA polymerase subunit beta"/>
    <property type="match status" value="1"/>
</dbReference>
<evidence type="ECO:0000256" key="3">
    <source>
        <dbReference type="ARBA" id="ARBA00004604"/>
    </source>
</evidence>
<evidence type="ECO:0000259" key="18">
    <source>
        <dbReference type="Pfam" id="PF00562"/>
    </source>
</evidence>
<reference evidence="24 25" key="1">
    <citation type="journal article" date="2024" name="Nat. Commun.">
        <title>Phylogenomics reveals the evolutionary origins of lichenization in chlorophyte algae.</title>
        <authorList>
            <person name="Puginier C."/>
            <person name="Libourel C."/>
            <person name="Otte J."/>
            <person name="Skaloud P."/>
            <person name="Haon M."/>
            <person name="Grisel S."/>
            <person name="Petersen M."/>
            <person name="Berrin J.G."/>
            <person name="Delaux P.M."/>
            <person name="Dal Grande F."/>
            <person name="Keller J."/>
        </authorList>
    </citation>
    <scope>NUCLEOTIDE SEQUENCE [LARGE SCALE GENOMIC DNA]</scope>
    <source>
        <strain evidence="24 25">SAG 2043</strain>
    </source>
</reference>
<evidence type="ECO:0000256" key="6">
    <source>
        <dbReference type="ARBA" id="ARBA00022679"/>
    </source>
</evidence>
<evidence type="ECO:0000256" key="13">
    <source>
        <dbReference type="ARBA" id="ARBA00026088"/>
    </source>
</evidence>
<evidence type="ECO:0000256" key="11">
    <source>
        <dbReference type="ARBA" id="ARBA00023163"/>
    </source>
</evidence>
<evidence type="ECO:0000313" key="24">
    <source>
        <dbReference type="EMBL" id="KAK9824626.1"/>
    </source>
</evidence>
<keyword evidence="9" id="KW-0863">Zinc-finger</keyword>
<feature type="domain" description="DNA-directed RNA polymerase I subunit RPA2" evidence="23">
    <location>
        <begin position="560"/>
        <end position="636"/>
    </location>
</feature>
<dbReference type="PANTHER" id="PTHR20856">
    <property type="entry name" value="DNA-DIRECTED RNA POLYMERASE I SUBUNIT 2"/>
    <property type="match status" value="1"/>
</dbReference>
<evidence type="ECO:0000256" key="1">
    <source>
        <dbReference type="ARBA" id="ARBA00004026"/>
    </source>
</evidence>
<dbReference type="Gene3D" id="3.90.1100.10">
    <property type="match status" value="2"/>
</dbReference>
<keyword evidence="5 16" id="KW-0240">DNA-directed RNA polymerase</keyword>
<keyword evidence="25" id="KW-1185">Reference proteome</keyword>
<dbReference type="FunFam" id="3.90.1800.10:FF:000004">
    <property type="entry name" value="DNA-directed RNA polymerase subunit beta"/>
    <property type="match status" value="1"/>
</dbReference>
<gene>
    <name evidence="24" type="ORF">WJX72_011831</name>
</gene>
<dbReference type="InterPro" id="IPR009674">
    <property type="entry name" value="Rpa2_dom_4"/>
</dbReference>
<evidence type="ECO:0000313" key="25">
    <source>
        <dbReference type="Proteomes" id="UP001489004"/>
    </source>
</evidence>
<comment type="caution">
    <text evidence="24">The sequence shown here is derived from an EMBL/GenBank/DDBJ whole genome shotgun (WGS) entry which is preliminary data.</text>
</comment>
<comment type="similarity">
    <text evidence="4 15">Belongs to the RNA polymerase beta chain family.</text>
</comment>
<dbReference type="GO" id="GO:0000428">
    <property type="term" value="C:DNA-directed RNA polymerase complex"/>
    <property type="evidence" value="ECO:0007669"/>
    <property type="project" value="UniProtKB-KW"/>
</dbReference>
<keyword evidence="8" id="KW-0479">Metal-binding</keyword>
<dbReference type="InterPro" id="IPR014724">
    <property type="entry name" value="RNA_pol_RPB2_OB-fold"/>
</dbReference>
<dbReference type="Gene3D" id="3.90.1800.10">
    <property type="entry name" value="RNA polymerase alpha subunit dimerisation domain"/>
    <property type="match status" value="1"/>
</dbReference>
<accession>A0AAW1QT37</accession>
<feature type="domain" description="DNA-directed RNA polymerase subunit 2 hybrid-binding" evidence="18">
    <location>
        <begin position="688"/>
        <end position="1092"/>
    </location>
</feature>
<feature type="compositionally biased region" description="Basic and acidic residues" evidence="17">
    <location>
        <begin position="813"/>
        <end position="828"/>
    </location>
</feature>
<dbReference type="EMBL" id="JALJOR010000002">
    <property type="protein sequence ID" value="KAK9824626.1"/>
    <property type="molecule type" value="Genomic_DNA"/>
</dbReference>
<dbReference type="SUPFAM" id="SSF64484">
    <property type="entry name" value="beta and beta-prime subunits of DNA dependent RNA-polymerase"/>
    <property type="match status" value="1"/>
</dbReference>
<dbReference type="PROSITE" id="PS01166">
    <property type="entry name" value="RNA_POL_BETA"/>
    <property type="match status" value="1"/>
</dbReference>
<evidence type="ECO:0000259" key="23">
    <source>
        <dbReference type="Pfam" id="PF06883"/>
    </source>
</evidence>
<evidence type="ECO:0000256" key="7">
    <source>
        <dbReference type="ARBA" id="ARBA00022695"/>
    </source>
</evidence>
<proteinExistence type="inferred from homology"/>
<dbReference type="FunFam" id="3.90.1100.10:FF:000008">
    <property type="entry name" value="DNA-directed RNA polymerase subunit beta"/>
    <property type="match status" value="1"/>
</dbReference>
<dbReference type="Pfam" id="PF06883">
    <property type="entry name" value="RNA_pol_Rpa2_4"/>
    <property type="match status" value="1"/>
</dbReference>
<dbReference type="GO" id="GO:0003677">
    <property type="term" value="F:DNA binding"/>
    <property type="evidence" value="ECO:0007669"/>
    <property type="project" value="InterPro"/>
</dbReference>
<feature type="domain" description="RNA polymerase Rpb2" evidence="22">
    <location>
        <begin position="446"/>
        <end position="511"/>
    </location>
</feature>
<evidence type="ECO:0000256" key="16">
    <source>
        <dbReference type="RuleBase" id="RU363031"/>
    </source>
</evidence>
<sequence>MQRGLVQGNQVPQEYEDLVQPHVQSFDYFLSEGLHKVVERLEPLEIEHPVTKTRHRFWFESPVVGRPLKEDVAAGADARLFPRDCREGGATYKAPLHIDLCYQVEGGGVQRMNRRLGHLPIMVKSKGCYLRNLSRSQLVKYKEESTEMGGYFICNGIERIIRMLILQRRHYIMALNRSAYRKRGNNYTESATLIRCVQPDETSATVRCHYLTDGAVNFAFTIRRAEYFIPAGVLLKCFLQVSDRELYDKLVTSAPQDEGNAESSFVAERAELLLRQAASTALRTRAQCIEWLGSHFRVVLDRPPRHTDYQVGEYLLANYVFIHLEQPGDKLGLLIAMLHKLYALVSGLCCEDNPDALTHHEILLPGHLLQKFMKDKLEEALGIFKEMIKRDLDKAPENVNLQDETYIKRSADKMPDLGKKVEYMLNTGNLVSRSGLDLSQATGFTVVAEKLNFFRYLSHFRSVHRGAYFAELRTTTVRKLLPESWGFLCPVHTPDGSPCGLLNHFTAVCKIVTDRPENPEDTDAAIIMVLAAAGMTPSSPALVPPPPPVYLTVMLDGRVVGWVRSAGAPLLVNRLRAMKSAKLALEQAPPPDASVITLEGAEGHIPSHVEIAYIPYERGGVYPGVYLFTQCARMVRPVKQIRSRAPELIGSLEQFNMSIRCPDGGAGGSKGLKFTHAEFNTGAMLSVVASLTPWSDYNQSPRNMYQCQMGKQTMGTPCQAFPHRTDGKMYRIQTPQTPIARTKRYDTYKMDEFPNGTNAIVAVLAYTGYDMEDAMILNKSSMERGLAHATLLKTETIDLRAEKGKQLAFGSEAKSDNPHDRGSQDRHFRPQGAFGQRFPQNVPSFGRTGAVEKLRVRPQGAHKDSEQLDVEGLPHVGAIIWPGQPYYNAVDKISGRSKGGKLKGEETGVIDQVTLIGSKEAGLTQANIKMRLNRNPVIGDKFSSRHGQKGVLSQLWPDTDMPFVDATGMRPDLIINPHAFPSRMTIGMLVESMASKAGALAGHFVDASPFQRSDGKRADPINEFGAALEAAGFARHGGETMISGITGEEFAADIYIGPVYYQRLRHMVSDKFQVRSTGPVNPLTRQPIKGRKFGGGIRFGEMERDSLLAHGAAYLLHDRLHTCSDYSVMEACGQCGSLLSPISVPQAATGAFGAHITGPLMEGRGAAAPRVACKMCKSAKHVERVALPYVFRYLVTELAAMNIKCSLTLK</sequence>
<dbReference type="InterPro" id="IPR007642">
    <property type="entry name" value="RNA_pol_Rpb2_2"/>
</dbReference>
<comment type="catalytic activity">
    <reaction evidence="14">
        <text>RNA(n) + a ribonucleoside 5'-triphosphate = RNA(n+1) + diphosphate</text>
        <dbReference type="Rhea" id="RHEA:21248"/>
        <dbReference type="Rhea" id="RHEA-COMP:14527"/>
        <dbReference type="Rhea" id="RHEA-COMP:17342"/>
        <dbReference type="ChEBI" id="CHEBI:33019"/>
        <dbReference type="ChEBI" id="CHEBI:61557"/>
        <dbReference type="ChEBI" id="CHEBI:140395"/>
        <dbReference type="EC" id="2.7.7.6"/>
    </reaction>
    <physiologicalReaction direction="left-to-right" evidence="14">
        <dbReference type="Rhea" id="RHEA:21249"/>
    </physiologicalReaction>
</comment>
<dbReference type="InterPro" id="IPR007645">
    <property type="entry name" value="RNA_pol_Rpb2_3"/>
</dbReference>
<dbReference type="FunFam" id="2.40.270.10:FF:000011">
    <property type="entry name" value="DNA-directed RNA polymerase subunit beta"/>
    <property type="match status" value="1"/>
</dbReference>
<dbReference type="InterPro" id="IPR007120">
    <property type="entry name" value="DNA-dir_RNAP_su2_dom"/>
</dbReference>
<evidence type="ECO:0000256" key="5">
    <source>
        <dbReference type="ARBA" id="ARBA00022478"/>
    </source>
</evidence>
<feature type="domain" description="RNA polymerase Rpb2" evidence="19">
    <location>
        <begin position="1095"/>
        <end position="1209"/>
    </location>
</feature>
<evidence type="ECO:0000256" key="4">
    <source>
        <dbReference type="ARBA" id="ARBA00006835"/>
    </source>
</evidence>
<dbReference type="GO" id="GO:0032549">
    <property type="term" value="F:ribonucleoside binding"/>
    <property type="evidence" value="ECO:0007669"/>
    <property type="project" value="InterPro"/>
</dbReference>
<dbReference type="AlphaFoldDB" id="A0AAW1QT37"/>
<feature type="region of interest" description="Disordered" evidence="17">
    <location>
        <begin position="808"/>
        <end position="845"/>
    </location>
</feature>
<dbReference type="Pfam" id="PF04561">
    <property type="entry name" value="RNA_pol_Rpb2_2"/>
    <property type="match status" value="1"/>
</dbReference>
<evidence type="ECO:0000256" key="2">
    <source>
        <dbReference type="ARBA" id="ARBA00004474"/>
    </source>
</evidence>
<evidence type="ECO:0000256" key="8">
    <source>
        <dbReference type="ARBA" id="ARBA00022723"/>
    </source>
</evidence>
<keyword evidence="7 16" id="KW-0548">Nucleotidyltransferase</keyword>
<dbReference type="Gene3D" id="2.40.50.150">
    <property type="match status" value="2"/>
</dbReference>
<comment type="subunit">
    <text evidence="13">In plastids the minimal PEP RNA polymerase catalytic core is composed of four subunits: alpha, beta, beta', and beta''. When a (nuclear-encoded) sigma factor is associated with the core the holoenzyme is formed, which can initiate transcription.</text>
</comment>
<evidence type="ECO:0000256" key="14">
    <source>
        <dbReference type="ARBA" id="ARBA00047768"/>
    </source>
</evidence>
<dbReference type="Pfam" id="PF04560">
    <property type="entry name" value="RNA_pol_Rpb2_7"/>
    <property type="match status" value="1"/>
</dbReference>
<dbReference type="GO" id="GO:0009536">
    <property type="term" value="C:plastid"/>
    <property type="evidence" value="ECO:0007669"/>
    <property type="project" value="UniProtKB-SubCell"/>
</dbReference>
<organism evidence="24 25">
    <name type="scientific">[Myrmecia] bisecta</name>
    <dbReference type="NCBI Taxonomy" id="41462"/>
    <lineage>
        <taxon>Eukaryota</taxon>
        <taxon>Viridiplantae</taxon>
        <taxon>Chlorophyta</taxon>
        <taxon>core chlorophytes</taxon>
        <taxon>Trebouxiophyceae</taxon>
        <taxon>Trebouxiales</taxon>
        <taxon>Trebouxiaceae</taxon>
        <taxon>Myrmecia</taxon>
    </lineage>
</organism>
<protein>
    <recommendedName>
        <fullName evidence="16">DNA-directed RNA polymerase subunit beta</fullName>
        <ecNumber evidence="16">2.7.7.6</ecNumber>
    </recommendedName>
</protein>
<dbReference type="InterPro" id="IPR007121">
    <property type="entry name" value="RNA_pol_bsu_CS"/>
</dbReference>
<dbReference type="GO" id="GO:0003899">
    <property type="term" value="F:DNA-directed RNA polymerase activity"/>
    <property type="evidence" value="ECO:0007669"/>
    <property type="project" value="UniProtKB-EC"/>
</dbReference>
<dbReference type="InterPro" id="IPR007644">
    <property type="entry name" value="RNA_pol_bsu_protrusion"/>
</dbReference>
<comment type="function">
    <text evidence="1 16">DNA-dependent RNA polymerase catalyzes the transcription of DNA into RNA using the four ribonucleoside triphosphates as substrates.</text>
</comment>
<dbReference type="Pfam" id="PF00562">
    <property type="entry name" value="RNA_pol_Rpb2_6"/>
    <property type="match status" value="1"/>
</dbReference>
<evidence type="ECO:0000259" key="22">
    <source>
        <dbReference type="Pfam" id="PF04565"/>
    </source>
</evidence>
<dbReference type="GO" id="GO:0008270">
    <property type="term" value="F:zinc ion binding"/>
    <property type="evidence" value="ECO:0007669"/>
    <property type="project" value="UniProtKB-KW"/>
</dbReference>
<dbReference type="Proteomes" id="UP001489004">
    <property type="component" value="Unassembled WGS sequence"/>
</dbReference>
<comment type="subcellular location">
    <subcellularLocation>
        <location evidence="3">Nucleus</location>
        <location evidence="3">Nucleolus</location>
    </subcellularLocation>
    <subcellularLocation>
        <location evidence="2">Plastid</location>
    </subcellularLocation>
</comment>
<keyword evidence="11 16" id="KW-0804">Transcription</keyword>